<dbReference type="OrthoDB" id="3267562at2"/>
<gene>
    <name evidence="3" type="ORF">EEJ31_07240</name>
</gene>
<sequence length="342" mass="34434">MIRFRRRQSAPDPPVDEVAAVTQRLAVLLSAGVSPASAWTYLLPAEAAPDAADGAGSAANPEVGRRDSGREAARGASPVVHAAALAGAAGGNVADAVAAAAHPLPGAERHAWLALAAAWAVATEAGAPLAGSLRELAASFRQLGQLQRDVGVALAGPAATARVVLTLPVVGLGFGILMGFDTVHALVATLPGLFCLAAGAALIAIGARWNRRLVRRAQATDAAPGLALDLTAIGMAGGASVARARELVATAIDRYELSAGDAEVTVAAVLDLATRAGVPAAELLRSEAEQVRRAARSEGQRRAETLAVALMLPLGLCVLPAFMLVGVAPLLLGVLASTFAVL</sequence>
<evidence type="ECO:0000313" key="3">
    <source>
        <dbReference type="EMBL" id="RNE62614.1"/>
    </source>
</evidence>
<dbReference type="EMBL" id="RDSR01000009">
    <property type="protein sequence ID" value="RNE62614.1"/>
    <property type="molecule type" value="Genomic_DNA"/>
</dbReference>
<evidence type="ECO:0000313" key="4">
    <source>
        <dbReference type="Proteomes" id="UP000279859"/>
    </source>
</evidence>
<evidence type="ECO:0000256" key="2">
    <source>
        <dbReference type="SAM" id="Phobius"/>
    </source>
</evidence>
<protein>
    <recommendedName>
        <fullName evidence="5">Type II secretion system protein GspF domain-containing protein</fullName>
    </recommendedName>
</protein>
<feature type="transmembrane region" description="Helical" evidence="2">
    <location>
        <begin position="306"/>
        <end position="332"/>
    </location>
</feature>
<keyword evidence="2" id="KW-1133">Transmembrane helix</keyword>
<dbReference type="PANTHER" id="PTHR35007:SF4">
    <property type="entry name" value="CONSERVED TRANSMEMBRANE PROTEIN-RELATED"/>
    <property type="match status" value="1"/>
</dbReference>
<feature type="compositionally biased region" description="Basic and acidic residues" evidence="1">
    <location>
        <begin position="63"/>
        <end position="73"/>
    </location>
</feature>
<proteinExistence type="predicted"/>
<comment type="caution">
    <text evidence="3">The sequence shown here is derived from an EMBL/GenBank/DDBJ whole genome shotgun (WGS) entry which is preliminary data.</text>
</comment>
<reference evidence="3 4" key="1">
    <citation type="submission" date="2018-11" db="EMBL/GenBank/DDBJ databases">
        <title>Cryobacterium sp. nov., isolated from rhizosphere soil of lettuce.</title>
        <authorList>
            <person name="Wang Y."/>
        </authorList>
    </citation>
    <scope>NUCLEOTIDE SEQUENCE [LARGE SCALE GENOMIC DNA]</scope>
    <source>
        <strain evidence="3 4">NEAU-85</strain>
    </source>
</reference>
<organism evidence="3 4">
    <name type="scientific">Cryobacterium tepidiphilum</name>
    <dbReference type="NCBI Taxonomy" id="2486026"/>
    <lineage>
        <taxon>Bacteria</taxon>
        <taxon>Bacillati</taxon>
        <taxon>Actinomycetota</taxon>
        <taxon>Actinomycetes</taxon>
        <taxon>Micrococcales</taxon>
        <taxon>Microbacteriaceae</taxon>
        <taxon>Cryobacterium</taxon>
    </lineage>
</organism>
<accession>A0A3M8LD70</accession>
<evidence type="ECO:0008006" key="5">
    <source>
        <dbReference type="Google" id="ProtNLM"/>
    </source>
</evidence>
<dbReference type="Proteomes" id="UP000279859">
    <property type="component" value="Unassembled WGS sequence"/>
</dbReference>
<evidence type="ECO:0000256" key="1">
    <source>
        <dbReference type="SAM" id="MobiDB-lite"/>
    </source>
</evidence>
<keyword evidence="4" id="KW-1185">Reference proteome</keyword>
<dbReference type="PANTHER" id="PTHR35007">
    <property type="entry name" value="INTEGRAL MEMBRANE PROTEIN-RELATED"/>
    <property type="match status" value="1"/>
</dbReference>
<name>A0A3M8LD70_9MICO</name>
<dbReference type="RefSeq" id="WP_123045631.1">
    <property type="nucleotide sequence ID" value="NZ_RDSR01000009.1"/>
</dbReference>
<feature type="transmembrane region" description="Helical" evidence="2">
    <location>
        <begin position="150"/>
        <end position="177"/>
    </location>
</feature>
<feature type="compositionally biased region" description="Low complexity" evidence="1">
    <location>
        <begin position="50"/>
        <end position="59"/>
    </location>
</feature>
<keyword evidence="2" id="KW-0472">Membrane</keyword>
<dbReference type="AlphaFoldDB" id="A0A3M8LD70"/>
<keyword evidence="2" id="KW-0812">Transmembrane</keyword>
<feature type="transmembrane region" description="Helical" evidence="2">
    <location>
        <begin position="183"/>
        <end position="207"/>
    </location>
</feature>
<feature type="region of interest" description="Disordered" evidence="1">
    <location>
        <begin position="50"/>
        <end position="73"/>
    </location>
</feature>